<organism evidence="2 3">
    <name type="scientific">Acidisoma silvae</name>
    <dbReference type="NCBI Taxonomy" id="2802396"/>
    <lineage>
        <taxon>Bacteria</taxon>
        <taxon>Pseudomonadati</taxon>
        <taxon>Pseudomonadota</taxon>
        <taxon>Alphaproteobacteria</taxon>
        <taxon>Acetobacterales</taxon>
        <taxon>Acidocellaceae</taxon>
        <taxon>Acidisoma</taxon>
    </lineage>
</organism>
<dbReference type="PANTHER" id="PTHR12910:SF2">
    <property type="entry name" value="NADH DEHYDROGENASE [UBIQUINONE] 1 ALPHA SUBCOMPLEX SUBUNIT 12"/>
    <property type="match status" value="1"/>
</dbReference>
<accession>A0A963YQD4</accession>
<dbReference type="GO" id="GO:0006979">
    <property type="term" value="P:response to oxidative stress"/>
    <property type="evidence" value="ECO:0007669"/>
    <property type="project" value="TreeGrafter"/>
</dbReference>
<protein>
    <submittedName>
        <fullName evidence="2">NADH:ubiquinone oxidoreductase subunit NDUFA12</fullName>
    </submittedName>
</protein>
<evidence type="ECO:0000313" key="2">
    <source>
        <dbReference type="EMBL" id="MCB8874851.1"/>
    </source>
</evidence>
<keyword evidence="3" id="KW-1185">Reference proteome</keyword>
<reference evidence="2" key="2">
    <citation type="submission" date="2021-01" db="EMBL/GenBank/DDBJ databases">
        <authorList>
            <person name="Mieszkin S."/>
            <person name="Pouder E."/>
            <person name="Alain K."/>
        </authorList>
    </citation>
    <scope>NUCLEOTIDE SEQUENCE</scope>
    <source>
        <strain evidence="2">HW T2.11</strain>
    </source>
</reference>
<gene>
    <name evidence="2" type="ORF">ASILVAE211_06625</name>
</gene>
<evidence type="ECO:0000256" key="1">
    <source>
        <dbReference type="SAM" id="MobiDB-lite"/>
    </source>
</evidence>
<dbReference type="NCBIfam" id="NF006040">
    <property type="entry name" value="PRK08183.1"/>
    <property type="match status" value="1"/>
</dbReference>
<dbReference type="Proteomes" id="UP000708298">
    <property type="component" value="Unassembled WGS sequence"/>
</dbReference>
<comment type="caution">
    <text evidence="2">The sequence shown here is derived from an EMBL/GenBank/DDBJ whole genome shotgun (WGS) entry which is preliminary data.</text>
</comment>
<dbReference type="Pfam" id="PF05071">
    <property type="entry name" value="NDUFA12"/>
    <property type="match status" value="1"/>
</dbReference>
<dbReference type="GO" id="GO:0045271">
    <property type="term" value="C:respiratory chain complex I"/>
    <property type="evidence" value="ECO:0007669"/>
    <property type="project" value="InterPro"/>
</dbReference>
<reference evidence="2" key="1">
    <citation type="journal article" date="2021" name="Microorganisms">
        <title>Acidisoma silvae sp. nov. and Acidisomacellulosilytica sp. nov., Two Acidophilic Bacteria Isolated from Decaying Wood, Hydrolyzing Cellulose and Producing Poly-3-hydroxybutyrate.</title>
        <authorList>
            <person name="Mieszkin S."/>
            <person name="Pouder E."/>
            <person name="Uroz S."/>
            <person name="Simon-Colin C."/>
            <person name="Alain K."/>
        </authorList>
    </citation>
    <scope>NUCLEOTIDE SEQUENCE</scope>
    <source>
        <strain evidence="2">HW T2.11</strain>
    </source>
</reference>
<proteinExistence type="predicted"/>
<dbReference type="InterPro" id="IPR007763">
    <property type="entry name" value="NDUFA12"/>
</dbReference>
<dbReference type="PANTHER" id="PTHR12910">
    <property type="entry name" value="NADH-UBIQUINONE OXIDOREDUCTASE SUBUNIT B17.2"/>
    <property type="match status" value="1"/>
</dbReference>
<dbReference type="EMBL" id="JAESVB010000002">
    <property type="protein sequence ID" value="MCB8874851.1"/>
    <property type="molecule type" value="Genomic_DNA"/>
</dbReference>
<evidence type="ECO:0000313" key="3">
    <source>
        <dbReference type="Proteomes" id="UP000708298"/>
    </source>
</evidence>
<sequence length="123" mass="14041">MNLAKIGYIGTSLFTRFRGRGVGKDVFGNRYFEEKSAVPGRHVRRWVVYAGPLEASTVPPEWHAWLHYTVDAPLSESARLPWMKPHLPNRTGTAYSYRPPGHDYRGGRRHRATGDYDAWTPGE</sequence>
<dbReference type="AlphaFoldDB" id="A0A963YQD4"/>
<name>A0A963YQD4_9PROT</name>
<feature type="region of interest" description="Disordered" evidence="1">
    <location>
        <begin position="88"/>
        <end position="123"/>
    </location>
</feature>